<dbReference type="InterPro" id="IPR007564">
    <property type="entry name" value="UPF0212"/>
</dbReference>
<protein>
    <submittedName>
        <fullName evidence="2">UPF0212 family protein</fullName>
    </submittedName>
</protein>
<name>Q18G39_HALWD</name>
<dbReference type="Proteomes" id="UP000001975">
    <property type="component" value="Chromosome"/>
</dbReference>
<dbReference type="AlphaFoldDB" id="Q18G39"/>
<evidence type="ECO:0000313" key="3">
    <source>
        <dbReference type="Proteomes" id="UP000001975"/>
    </source>
</evidence>
<accession>Q18G39</accession>
<dbReference type="PANTHER" id="PTHR42199:SF1">
    <property type="entry name" value="UPF0212 PROTEIN TK1194"/>
    <property type="match status" value="1"/>
</dbReference>
<dbReference type="HOGENOM" id="CLU_1881035_0_0_2"/>
<keyword evidence="3" id="KW-1185">Reference proteome</keyword>
<feature type="region of interest" description="Disordered" evidence="1">
    <location>
        <begin position="112"/>
        <end position="135"/>
    </location>
</feature>
<dbReference type="eggNOG" id="arCOG02119">
    <property type="taxonomic scope" value="Archaea"/>
</dbReference>
<dbReference type="EMBL" id="AM180088">
    <property type="protein sequence ID" value="CAJ53062.1"/>
    <property type="molecule type" value="Genomic_DNA"/>
</dbReference>
<proteinExistence type="predicted"/>
<dbReference type="Pfam" id="PF04475">
    <property type="entry name" value="DUF555"/>
    <property type="match status" value="1"/>
</dbReference>
<reference evidence="2 3" key="1">
    <citation type="journal article" date="2006" name="BMC Genomics">
        <title>The genome of the square archaeon Haloquadratum walsbyi: life at the limits of water activity.</title>
        <authorList>
            <person name="Bolhuis H.H."/>
            <person name="Palm P.P."/>
            <person name="Wende A.W."/>
            <person name="Falb M.M."/>
            <person name="Rampp M.M."/>
            <person name="Rodriguez-Valera F.F."/>
            <person name="Pfeiffer F.F."/>
            <person name="Oesterhelt D.D."/>
        </authorList>
    </citation>
    <scope>NUCLEOTIDE SEQUENCE [LARGE SCALE GENOMIC DNA]</scope>
    <source>
        <strain evidence="3">DSM 16790 / HBSQ001</strain>
    </source>
</reference>
<evidence type="ECO:0000256" key="1">
    <source>
        <dbReference type="SAM" id="MobiDB-lite"/>
    </source>
</evidence>
<organism evidence="2 3">
    <name type="scientific">Haloquadratum walsbyi (strain DSM 16790 / HBSQ001)</name>
    <dbReference type="NCBI Taxonomy" id="362976"/>
    <lineage>
        <taxon>Archaea</taxon>
        <taxon>Methanobacteriati</taxon>
        <taxon>Methanobacteriota</taxon>
        <taxon>Stenosarchaea group</taxon>
        <taxon>Halobacteria</taxon>
        <taxon>Halobacteriales</taxon>
        <taxon>Haloferacaceae</taxon>
        <taxon>Haloquadratum</taxon>
    </lineage>
</organism>
<gene>
    <name evidence="2" type="ordered locus">HQ_2958A</name>
</gene>
<dbReference type="KEGG" id="hwa:HQ_2958A"/>
<dbReference type="RefSeq" id="WP_011572172.1">
    <property type="nucleotide sequence ID" value="NC_008212.1"/>
</dbReference>
<dbReference type="GeneID" id="4193203"/>
<sequence length="135" mass="14852">MSIDEQWYETQLSVPVVIVGAKSVQDAINIAVAEVGTRTKSTEARSSEIPVQDVIYPSYVYEMKPALCMTDLALVALTVIVEMLAESHEESERIAKCELCVQMEDIPLTVLETRSGDGGEDEKPETNFADLGRDV</sequence>
<evidence type="ECO:0000313" key="2">
    <source>
        <dbReference type="EMBL" id="CAJ53062.1"/>
    </source>
</evidence>
<dbReference type="PANTHER" id="PTHR42199">
    <property type="entry name" value="UPF0212 PROTEIN MJ0068"/>
    <property type="match status" value="1"/>
</dbReference>